<keyword evidence="2" id="KW-1185">Reference proteome</keyword>
<dbReference type="Proteomes" id="UP000642819">
    <property type="component" value="Unassembled WGS sequence"/>
</dbReference>
<evidence type="ECO:0008006" key="3">
    <source>
        <dbReference type="Google" id="ProtNLM"/>
    </source>
</evidence>
<dbReference type="EMBL" id="BMXK01000006">
    <property type="protein sequence ID" value="GHD06243.1"/>
    <property type="molecule type" value="Genomic_DNA"/>
</dbReference>
<organism evidence="1 2">
    <name type="scientific">Zhihengliuella salsuginis</name>
    <dbReference type="NCBI Taxonomy" id="578222"/>
    <lineage>
        <taxon>Bacteria</taxon>
        <taxon>Bacillati</taxon>
        <taxon>Actinomycetota</taxon>
        <taxon>Actinomycetes</taxon>
        <taxon>Micrococcales</taxon>
        <taxon>Micrococcaceae</taxon>
        <taxon>Zhihengliuella</taxon>
    </lineage>
</organism>
<evidence type="ECO:0000313" key="1">
    <source>
        <dbReference type="EMBL" id="GHD06243.1"/>
    </source>
</evidence>
<comment type="caution">
    <text evidence="1">The sequence shown here is derived from an EMBL/GenBank/DDBJ whole genome shotgun (WGS) entry which is preliminary data.</text>
</comment>
<reference evidence="2" key="1">
    <citation type="journal article" date="2019" name="Int. J. Syst. Evol. Microbiol.">
        <title>The Global Catalogue of Microorganisms (GCM) 10K type strain sequencing project: providing services to taxonomists for standard genome sequencing and annotation.</title>
        <authorList>
            <consortium name="The Broad Institute Genomics Platform"/>
            <consortium name="The Broad Institute Genome Sequencing Center for Infectious Disease"/>
            <person name="Wu L."/>
            <person name="Ma J."/>
        </authorList>
    </citation>
    <scope>NUCLEOTIDE SEQUENCE [LARGE SCALE GENOMIC DNA]</scope>
    <source>
        <strain evidence="2">KCTC 19466</strain>
    </source>
</reference>
<name>A0ABQ3GIK8_9MICC</name>
<dbReference type="RefSeq" id="WP_189349627.1">
    <property type="nucleotide sequence ID" value="NZ_BMXK01000006.1"/>
</dbReference>
<gene>
    <name evidence="1" type="ORF">GCM10008096_16000</name>
</gene>
<proteinExistence type="predicted"/>
<sequence>MRGDEKRVVEAFGKYLAEQGWSVEYEIEYCDVRATGPKGQLLFGEAKGRTAALGLDVDTLYGQLLRRMPAEHLDEARFAVIVPEEAVNAALRVPARIRERLGIDVYAVDELGQVELHNGNSRPALK</sequence>
<evidence type="ECO:0000313" key="2">
    <source>
        <dbReference type="Proteomes" id="UP000642819"/>
    </source>
</evidence>
<accession>A0ABQ3GIK8</accession>
<protein>
    <recommendedName>
        <fullName evidence="3">Restriction endonuclease</fullName>
    </recommendedName>
</protein>